<dbReference type="SUPFAM" id="SSF47413">
    <property type="entry name" value="lambda repressor-like DNA-binding domains"/>
    <property type="match status" value="1"/>
</dbReference>
<dbReference type="OrthoDB" id="3359627at2"/>
<dbReference type="Pfam" id="PF13560">
    <property type="entry name" value="HTH_31"/>
    <property type="match status" value="1"/>
</dbReference>
<gene>
    <name evidence="2" type="ORF">SsS58_08158</name>
</gene>
<reference evidence="3" key="3">
    <citation type="submission" date="2016-02" db="EMBL/GenBank/DDBJ databases">
        <title>Draft genome of pathogenic Streptomyces sp. in Japan.</title>
        <authorList>
            <person name="Tomihama T."/>
            <person name="Ikenaga M."/>
            <person name="Sakai M."/>
            <person name="Okubo T."/>
            <person name="Ikeda S."/>
        </authorList>
    </citation>
    <scope>NUCLEOTIDE SEQUENCE [LARGE SCALE GENOMIC DNA]</scope>
    <source>
        <strain evidence="3">S58</strain>
    </source>
</reference>
<evidence type="ECO:0008006" key="4">
    <source>
        <dbReference type="Google" id="ProtNLM"/>
    </source>
</evidence>
<proteinExistence type="predicted"/>
<reference evidence="2 3" key="2">
    <citation type="journal article" date="2016" name="Genome Announc.">
        <title>Draft Genome Sequences of Streptomyces scabiei S58, Streptomyces turgidiscabies T45, and Streptomyces acidiscabies a10, the Pathogens of Potato Common Scab, Isolated in Japan.</title>
        <authorList>
            <person name="Tomihama T."/>
            <person name="Nishi Y."/>
            <person name="Sakai M."/>
            <person name="Ikenaga M."/>
            <person name="Okubo T."/>
            <person name="Ikeda S."/>
        </authorList>
    </citation>
    <scope>NUCLEOTIDE SEQUENCE [LARGE SCALE GENOMIC DNA]</scope>
    <source>
        <strain evidence="2 3">S58</strain>
    </source>
</reference>
<protein>
    <recommendedName>
        <fullName evidence="4">HTH cro/C1-type domain-containing protein</fullName>
    </recommendedName>
</protein>
<reference evidence="3" key="1">
    <citation type="submission" date="2015-11" db="EMBL/GenBank/DDBJ databases">
        <authorList>
            <consortium name="Cross-ministerial Strategic Innovation Promotion Program (SIP) consortium"/>
            <person name="Tomihama T."/>
            <person name="Ikenaga M."/>
            <person name="Sakai M."/>
            <person name="Okubo T."/>
            <person name="Ikeda S."/>
        </authorList>
    </citation>
    <scope>NUCLEOTIDE SEQUENCE [LARGE SCALE GENOMIC DNA]</scope>
    <source>
        <strain evidence="3">S58</strain>
    </source>
</reference>
<dbReference type="InterPro" id="IPR010982">
    <property type="entry name" value="Lambda_DNA-bd_dom_sf"/>
</dbReference>
<dbReference type="GO" id="GO:0003677">
    <property type="term" value="F:DNA binding"/>
    <property type="evidence" value="ECO:0007669"/>
    <property type="project" value="InterPro"/>
</dbReference>
<dbReference type="Proteomes" id="UP000067448">
    <property type="component" value="Unassembled WGS sequence"/>
</dbReference>
<organism evidence="2 3">
    <name type="scientific">Streptomyces scabiei</name>
    <dbReference type="NCBI Taxonomy" id="1930"/>
    <lineage>
        <taxon>Bacteria</taxon>
        <taxon>Bacillati</taxon>
        <taxon>Actinomycetota</taxon>
        <taxon>Actinomycetes</taxon>
        <taxon>Kitasatosporales</taxon>
        <taxon>Streptomycetaceae</taxon>
        <taxon>Streptomyces</taxon>
    </lineage>
</organism>
<sequence>MDSIHDDIAEFALLLTRLKERTDRSYAALARRLDLHASTLHRYCSGEAVPQDFAVIERFAVLCGASPEERSELHRRWIMAYAARQRSRPSGTRQARAPRITTDAAASLGPAGAVPANSGRSAVEAPGVIPPTDRSPEPSAPPRPSLPGGRDRRRPVRATALAASLVAALLGLTSSAAGTPSGPATRGGGLKPNKADAGAAPVVAPLTWTADFHTRGLNGCGEDYVVAKGPRQVPPPPNLGDVAAWVTSQRAVHAGTADVQIMVQGRGSAAVVLDALYVRVVDRAAPAADRGVVYSLSDGCGAGILPRYFSVDLDAHRPRARSMPGDDGTGTRIPAIDFPYRVSLQKPEVLVVTALNRTCTCDWYLDLAWSSQGRTGTVRVDDHGRPFRSTSIKGLEGYRYDRISHQPGRWVPIPAVNMAAGGG</sequence>
<comment type="caution">
    <text evidence="2">The sequence shown here is derived from an EMBL/GenBank/DDBJ whole genome shotgun (WGS) entry which is preliminary data.</text>
</comment>
<name>A0A124C5I6_STRSC</name>
<feature type="region of interest" description="Disordered" evidence="1">
    <location>
        <begin position="174"/>
        <end position="196"/>
    </location>
</feature>
<accession>A0A124C5I6</accession>
<dbReference type="AlphaFoldDB" id="A0A124C5I6"/>
<evidence type="ECO:0000313" key="2">
    <source>
        <dbReference type="EMBL" id="GAQ67702.1"/>
    </source>
</evidence>
<feature type="region of interest" description="Disordered" evidence="1">
    <location>
        <begin position="84"/>
        <end position="154"/>
    </location>
</feature>
<evidence type="ECO:0000313" key="3">
    <source>
        <dbReference type="Proteomes" id="UP000067448"/>
    </source>
</evidence>
<dbReference type="InterPro" id="IPR001387">
    <property type="entry name" value="Cro/C1-type_HTH"/>
</dbReference>
<dbReference type="CDD" id="cd00093">
    <property type="entry name" value="HTH_XRE"/>
    <property type="match status" value="1"/>
</dbReference>
<dbReference type="RefSeq" id="WP_059084674.1">
    <property type="nucleotide sequence ID" value="NZ_BCMM01000064.1"/>
</dbReference>
<evidence type="ECO:0000256" key="1">
    <source>
        <dbReference type="SAM" id="MobiDB-lite"/>
    </source>
</evidence>
<dbReference type="EMBL" id="BCMM01000064">
    <property type="protein sequence ID" value="GAQ67702.1"/>
    <property type="molecule type" value="Genomic_DNA"/>
</dbReference>